<keyword evidence="1" id="KW-1133">Transmembrane helix</keyword>
<keyword evidence="1" id="KW-0812">Transmembrane</keyword>
<dbReference type="EMBL" id="WNWS01000505">
    <property type="protein sequence ID" value="KAE9966612.1"/>
    <property type="molecule type" value="Genomic_DNA"/>
</dbReference>
<feature type="transmembrane region" description="Helical" evidence="1">
    <location>
        <begin position="34"/>
        <end position="53"/>
    </location>
</feature>
<keyword evidence="1" id="KW-0472">Membrane</keyword>
<protein>
    <submittedName>
        <fullName evidence="2">Uncharacterized protein</fullName>
    </submittedName>
</protein>
<dbReference type="AlphaFoldDB" id="A0A8H3YQM2"/>
<organism evidence="2 3">
    <name type="scientific">Venturia inaequalis</name>
    <name type="common">Apple scab fungus</name>
    <dbReference type="NCBI Taxonomy" id="5025"/>
    <lineage>
        <taxon>Eukaryota</taxon>
        <taxon>Fungi</taxon>
        <taxon>Dikarya</taxon>
        <taxon>Ascomycota</taxon>
        <taxon>Pezizomycotina</taxon>
        <taxon>Dothideomycetes</taxon>
        <taxon>Pleosporomycetidae</taxon>
        <taxon>Venturiales</taxon>
        <taxon>Venturiaceae</taxon>
        <taxon>Venturia</taxon>
    </lineage>
</organism>
<feature type="transmembrane region" description="Helical" evidence="1">
    <location>
        <begin position="108"/>
        <end position="130"/>
    </location>
</feature>
<evidence type="ECO:0000313" key="2">
    <source>
        <dbReference type="EMBL" id="KAE9966612.1"/>
    </source>
</evidence>
<reference evidence="2 3" key="1">
    <citation type="submission" date="2018-12" db="EMBL/GenBank/DDBJ databases">
        <title>Venturia inaequalis Genome Resource.</title>
        <authorList>
            <person name="Lichtner F.J."/>
        </authorList>
    </citation>
    <scope>NUCLEOTIDE SEQUENCE [LARGE SCALE GENOMIC DNA]</scope>
    <source>
        <strain evidence="2 3">120213</strain>
    </source>
</reference>
<evidence type="ECO:0000256" key="1">
    <source>
        <dbReference type="SAM" id="Phobius"/>
    </source>
</evidence>
<comment type="caution">
    <text evidence="2">The sequence shown here is derived from an EMBL/GenBank/DDBJ whole genome shotgun (WGS) entry which is preliminary data.</text>
</comment>
<evidence type="ECO:0000313" key="3">
    <source>
        <dbReference type="Proteomes" id="UP000447873"/>
    </source>
</evidence>
<feature type="transmembrane region" description="Helical" evidence="1">
    <location>
        <begin position="142"/>
        <end position="164"/>
    </location>
</feature>
<name>A0A8H3YQM2_VENIN</name>
<gene>
    <name evidence="2" type="ORF">EG328_008798</name>
</gene>
<sequence length="223" mass="24814">MPSEKLLRFDPCSPRGPFVDHIPSISRLFGGIRILQGMISVGMLGISVAVLVVRDEDGLLVNAMVLAGWPLVHLGANETRGCLTLLFLLSHDFTVGILTRWYNRLVFLAIEIGLVVWWNATWILLLIRGLNTKSSARFISNLIRGATIVAAVHGVSFILTLIVYATVTNQMYKAGAPYTHWTPWRDELENPIRRPVLTRIFPSHPVENARPTLPTTSTPIARV</sequence>
<dbReference type="Proteomes" id="UP000447873">
    <property type="component" value="Unassembled WGS sequence"/>
</dbReference>
<proteinExistence type="predicted"/>
<accession>A0A8H3YQM2</accession>